<evidence type="ECO:0000256" key="3">
    <source>
        <dbReference type="SAM" id="Phobius"/>
    </source>
</evidence>
<dbReference type="PROSITE" id="PS00018">
    <property type="entry name" value="EF_HAND_1"/>
    <property type="match status" value="1"/>
</dbReference>
<dbReference type="InterPro" id="IPR018247">
    <property type="entry name" value="EF_Hand_1_Ca_BS"/>
</dbReference>
<dbReference type="GO" id="GO:0005509">
    <property type="term" value="F:calcium ion binding"/>
    <property type="evidence" value="ECO:0007669"/>
    <property type="project" value="InterPro"/>
</dbReference>
<evidence type="ECO:0000259" key="5">
    <source>
        <dbReference type="PROSITE" id="PS50222"/>
    </source>
</evidence>
<keyword evidence="3" id="KW-0472">Membrane</keyword>
<accession>A0AB34JPQ6</accession>
<gene>
    <name evidence="6" type="ORF">AB1Y20_018659</name>
</gene>
<evidence type="ECO:0000313" key="6">
    <source>
        <dbReference type="EMBL" id="KAL1523729.1"/>
    </source>
</evidence>
<proteinExistence type="predicted"/>
<evidence type="ECO:0000256" key="4">
    <source>
        <dbReference type="SAM" id="SignalP"/>
    </source>
</evidence>
<evidence type="ECO:0000313" key="7">
    <source>
        <dbReference type="Proteomes" id="UP001515480"/>
    </source>
</evidence>
<evidence type="ECO:0000256" key="1">
    <source>
        <dbReference type="SAM" id="Coils"/>
    </source>
</evidence>
<dbReference type="AlphaFoldDB" id="A0AB34JPQ6"/>
<feature type="coiled-coil region" evidence="1">
    <location>
        <begin position="144"/>
        <end position="175"/>
    </location>
</feature>
<dbReference type="Gene3D" id="1.10.238.10">
    <property type="entry name" value="EF-hand"/>
    <property type="match status" value="1"/>
</dbReference>
<evidence type="ECO:0000256" key="2">
    <source>
        <dbReference type="SAM" id="MobiDB-lite"/>
    </source>
</evidence>
<dbReference type="InterPro" id="IPR002048">
    <property type="entry name" value="EF_hand_dom"/>
</dbReference>
<sequence>MPRFALLLAIALSPASSMNTSSLSASSTNGSKAPASSTNRSAPPAPSTSRRAPPASSTSRRAPPGLHGRRLFQTGLRERGRSPFKEPVSRHRRTRPAQAQPAEAASEILSSSEQTARLVKERAALLERVAQIDRALELEHDRKRKALTEQYERDLARLEEEASELKQAGDQQSLAFAGLRQQLAAAIARSSHQDVAHQDIDIDVALTHIDTDGDGIITRAEVKDASTGAIVLRQSALLVPAIVGCGGGVLFYLAIRWLMRRRGLRTKMAMHHARQSVDGTLPSRMERRRRVAER</sequence>
<keyword evidence="3" id="KW-1133">Transmembrane helix</keyword>
<feature type="compositionally biased region" description="Low complexity" evidence="2">
    <location>
        <begin position="96"/>
        <end position="113"/>
    </location>
</feature>
<keyword evidence="7" id="KW-1185">Reference proteome</keyword>
<feature type="transmembrane region" description="Helical" evidence="3">
    <location>
        <begin position="237"/>
        <end position="258"/>
    </location>
</feature>
<protein>
    <recommendedName>
        <fullName evidence="5">EF-hand domain-containing protein</fullName>
    </recommendedName>
</protein>
<dbReference type="PROSITE" id="PS50222">
    <property type="entry name" value="EF_HAND_2"/>
    <property type="match status" value="1"/>
</dbReference>
<name>A0AB34JPQ6_PRYPA</name>
<dbReference type="Proteomes" id="UP001515480">
    <property type="component" value="Unassembled WGS sequence"/>
</dbReference>
<keyword evidence="1" id="KW-0175">Coiled coil</keyword>
<organism evidence="6 7">
    <name type="scientific">Prymnesium parvum</name>
    <name type="common">Toxic golden alga</name>
    <dbReference type="NCBI Taxonomy" id="97485"/>
    <lineage>
        <taxon>Eukaryota</taxon>
        <taxon>Haptista</taxon>
        <taxon>Haptophyta</taxon>
        <taxon>Prymnesiophyceae</taxon>
        <taxon>Prymnesiales</taxon>
        <taxon>Prymnesiaceae</taxon>
        <taxon>Prymnesium</taxon>
    </lineage>
</organism>
<feature type="signal peptide" evidence="4">
    <location>
        <begin position="1"/>
        <end position="17"/>
    </location>
</feature>
<comment type="caution">
    <text evidence="6">The sequence shown here is derived from an EMBL/GenBank/DDBJ whole genome shotgun (WGS) entry which is preliminary data.</text>
</comment>
<keyword evidence="3" id="KW-0812">Transmembrane</keyword>
<feature type="chain" id="PRO_5044306194" description="EF-hand domain-containing protein" evidence="4">
    <location>
        <begin position="18"/>
        <end position="294"/>
    </location>
</feature>
<dbReference type="EMBL" id="JBGBPQ010000005">
    <property type="protein sequence ID" value="KAL1523729.1"/>
    <property type="molecule type" value="Genomic_DNA"/>
</dbReference>
<feature type="region of interest" description="Disordered" evidence="2">
    <location>
        <begin position="16"/>
        <end position="114"/>
    </location>
</feature>
<reference evidence="6 7" key="1">
    <citation type="journal article" date="2024" name="Science">
        <title>Giant polyketide synthase enzymes in the biosynthesis of giant marine polyether toxins.</title>
        <authorList>
            <person name="Fallon T.R."/>
            <person name="Shende V.V."/>
            <person name="Wierzbicki I.H."/>
            <person name="Pendleton A.L."/>
            <person name="Watervoot N.F."/>
            <person name="Auber R.P."/>
            <person name="Gonzalez D.J."/>
            <person name="Wisecaver J.H."/>
            <person name="Moore B.S."/>
        </authorList>
    </citation>
    <scope>NUCLEOTIDE SEQUENCE [LARGE SCALE GENOMIC DNA]</scope>
    <source>
        <strain evidence="6 7">12B1</strain>
    </source>
</reference>
<feature type="compositionally biased region" description="Basic and acidic residues" evidence="2">
    <location>
        <begin position="76"/>
        <end position="89"/>
    </location>
</feature>
<feature type="domain" description="EF-hand" evidence="5">
    <location>
        <begin position="197"/>
        <end position="232"/>
    </location>
</feature>
<feature type="compositionally biased region" description="Low complexity" evidence="2">
    <location>
        <begin position="16"/>
        <end position="64"/>
    </location>
</feature>
<keyword evidence="4" id="KW-0732">Signal</keyword>